<proteinExistence type="predicted"/>
<dbReference type="EMBL" id="CM042886">
    <property type="protein sequence ID" value="KAI4342635.1"/>
    <property type="molecule type" value="Genomic_DNA"/>
</dbReference>
<reference evidence="2" key="1">
    <citation type="journal article" date="2023" name="Front. Plant Sci.">
        <title>Chromosomal-level genome assembly of Melastoma candidum provides insights into trichome evolution.</title>
        <authorList>
            <person name="Zhong Y."/>
            <person name="Wu W."/>
            <person name="Sun C."/>
            <person name="Zou P."/>
            <person name="Liu Y."/>
            <person name="Dai S."/>
            <person name="Zhou R."/>
        </authorList>
    </citation>
    <scope>NUCLEOTIDE SEQUENCE [LARGE SCALE GENOMIC DNA]</scope>
</reference>
<comment type="caution">
    <text evidence="1">The sequence shown here is derived from an EMBL/GenBank/DDBJ whole genome shotgun (WGS) entry which is preliminary data.</text>
</comment>
<accession>A0ACB9P753</accession>
<organism evidence="1 2">
    <name type="scientific">Melastoma candidum</name>
    <dbReference type="NCBI Taxonomy" id="119954"/>
    <lineage>
        <taxon>Eukaryota</taxon>
        <taxon>Viridiplantae</taxon>
        <taxon>Streptophyta</taxon>
        <taxon>Embryophyta</taxon>
        <taxon>Tracheophyta</taxon>
        <taxon>Spermatophyta</taxon>
        <taxon>Magnoliopsida</taxon>
        <taxon>eudicotyledons</taxon>
        <taxon>Gunneridae</taxon>
        <taxon>Pentapetalae</taxon>
        <taxon>rosids</taxon>
        <taxon>malvids</taxon>
        <taxon>Myrtales</taxon>
        <taxon>Melastomataceae</taxon>
        <taxon>Melastomatoideae</taxon>
        <taxon>Melastomateae</taxon>
        <taxon>Melastoma</taxon>
    </lineage>
</organism>
<name>A0ACB9P753_9MYRT</name>
<evidence type="ECO:0000313" key="1">
    <source>
        <dbReference type="EMBL" id="KAI4342635.1"/>
    </source>
</evidence>
<protein>
    <submittedName>
        <fullName evidence="1">Uncharacterized protein</fullName>
    </submittedName>
</protein>
<gene>
    <name evidence="1" type="ORF">MLD38_027237</name>
</gene>
<evidence type="ECO:0000313" key="2">
    <source>
        <dbReference type="Proteomes" id="UP001057402"/>
    </source>
</evidence>
<dbReference type="Proteomes" id="UP001057402">
    <property type="component" value="Chromosome 7"/>
</dbReference>
<sequence length="246" mass="26967">MSQDGKERFMLSQGGGRGGDCPPGLELGLGIGCVCSSKRAERARILTAQDLSSACSDVSPTSASQVVGWPPIRAYRMNSLVNMSKAPRVDDEKSAVAETKVSRDGWEDKPCEGAEGNAAGEDGGWVRFVKVYMDGVPIGRKVDLNAHSRYETLARVLADMFLQNPDSDKHLRGVGAKGHSTSLLDDLSDFVLTYEDKEGDWMLVGDVPWEMFLAAVRRLKIMRTSETRGLDSRFQGRNEKGRRKPV</sequence>
<keyword evidence="2" id="KW-1185">Reference proteome</keyword>